<proteinExistence type="predicted"/>
<dbReference type="Proteomes" id="UP001589700">
    <property type="component" value="Unassembled WGS sequence"/>
</dbReference>
<protein>
    <submittedName>
        <fullName evidence="1">Uncharacterized protein</fullName>
    </submittedName>
</protein>
<dbReference type="EMBL" id="JBHMDY010000032">
    <property type="protein sequence ID" value="MFB9261435.1"/>
    <property type="molecule type" value="Genomic_DNA"/>
</dbReference>
<comment type="caution">
    <text evidence="1">The sequence shown here is derived from an EMBL/GenBank/DDBJ whole genome shotgun (WGS) entry which is preliminary data.</text>
</comment>
<evidence type="ECO:0000313" key="1">
    <source>
        <dbReference type="EMBL" id="MFB9261435.1"/>
    </source>
</evidence>
<organism evidence="1 2">
    <name type="scientific">Dietzia aerolata</name>
    <dbReference type="NCBI Taxonomy" id="595984"/>
    <lineage>
        <taxon>Bacteria</taxon>
        <taxon>Bacillati</taxon>
        <taxon>Actinomycetota</taxon>
        <taxon>Actinomycetes</taxon>
        <taxon>Mycobacteriales</taxon>
        <taxon>Dietziaceae</taxon>
        <taxon>Dietzia</taxon>
    </lineage>
</organism>
<keyword evidence="2" id="KW-1185">Reference proteome</keyword>
<sequence>MGIASAEERWQRCERLAEEIAATTDENWASYVEEAHWWESAQNLHSDSTGP</sequence>
<gene>
    <name evidence="1" type="ORF">ACFFVD_16765</name>
</gene>
<name>A0ABV5JUR8_9ACTN</name>
<evidence type="ECO:0000313" key="2">
    <source>
        <dbReference type="Proteomes" id="UP001589700"/>
    </source>
</evidence>
<reference evidence="1 2" key="1">
    <citation type="submission" date="2024-09" db="EMBL/GenBank/DDBJ databases">
        <authorList>
            <person name="Sun Q."/>
            <person name="Mori K."/>
        </authorList>
    </citation>
    <scope>NUCLEOTIDE SEQUENCE [LARGE SCALE GENOMIC DNA]</scope>
    <source>
        <strain evidence="1 2">CCM 7659</strain>
    </source>
</reference>
<accession>A0ABV5JUR8</accession>
<dbReference type="RefSeq" id="WP_182633594.1">
    <property type="nucleotide sequence ID" value="NZ_JAALDM010000322.1"/>
</dbReference>